<keyword evidence="2" id="KW-1185">Reference proteome</keyword>
<dbReference type="Proteomes" id="UP001482620">
    <property type="component" value="Unassembled WGS sequence"/>
</dbReference>
<evidence type="ECO:0000313" key="2">
    <source>
        <dbReference type="Proteomes" id="UP001482620"/>
    </source>
</evidence>
<sequence>MVISLMMSSRACGGERSLGNLGKGSSFPPFYFLVTLLKVGDLCSCEAKPPLPASFFRCSIVQFSLKLFLQPVLGWRVSQQGKTEEETKQKHKFSQCRWQTDKLQVTKRMQKFKGSKKYSHP</sequence>
<comment type="caution">
    <text evidence="1">The sequence shown here is derived from an EMBL/GenBank/DDBJ whole genome shotgun (WGS) entry which is preliminary data.</text>
</comment>
<reference evidence="1 2" key="1">
    <citation type="submission" date="2021-06" db="EMBL/GenBank/DDBJ databases">
        <authorList>
            <person name="Palmer J.M."/>
        </authorList>
    </citation>
    <scope>NUCLEOTIDE SEQUENCE [LARGE SCALE GENOMIC DNA]</scope>
    <source>
        <strain evidence="2">if_2019</strain>
        <tissue evidence="1">Muscle</tissue>
    </source>
</reference>
<dbReference type="EMBL" id="JAHRIQ010072337">
    <property type="protein sequence ID" value="MEQ2245106.1"/>
    <property type="molecule type" value="Genomic_DNA"/>
</dbReference>
<protein>
    <submittedName>
        <fullName evidence="1">Uncharacterized protein</fullName>
    </submittedName>
</protein>
<evidence type="ECO:0000313" key="1">
    <source>
        <dbReference type="EMBL" id="MEQ2245106.1"/>
    </source>
</evidence>
<organism evidence="1 2">
    <name type="scientific">Ilyodon furcidens</name>
    <name type="common">goldbreast splitfin</name>
    <dbReference type="NCBI Taxonomy" id="33524"/>
    <lineage>
        <taxon>Eukaryota</taxon>
        <taxon>Metazoa</taxon>
        <taxon>Chordata</taxon>
        <taxon>Craniata</taxon>
        <taxon>Vertebrata</taxon>
        <taxon>Euteleostomi</taxon>
        <taxon>Actinopterygii</taxon>
        <taxon>Neopterygii</taxon>
        <taxon>Teleostei</taxon>
        <taxon>Neoteleostei</taxon>
        <taxon>Acanthomorphata</taxon>
        <taxon>Ovalentaria</taxon>
        <taxon>Atherinomorphae</taxon>
        <taxon>Cyprinodontiformes</taxon>
        <taxon>Goodeidae</taxon>
        <taxon>Ilyodon</taxon>
    </lineage>
</organism>
<proteinExistence type="predicted"/>
<gene>
    <name evidence="1" type="ORF">ILYODFUR_024104</name>
</gene>
<name>A0ABV0ULK3_9TELE</name>
<accession>A0ABV0ULK3</accession>